<reference evidence="3 4" key="1">
    <citation type="submission" date="2018-02" db="EMBL/GenBank/DDBJ databases">
        <title>Genomic Encyclopedia of Archaeal and Bacterial Type Strains, Phase II (KMG-II): from individual species to whole genera.</title>
        <authorList>
            <person name="Goeker M."/>
        </authorList>
    </citation>
    <scope>NUCLEOTIDE SEQUENCE [LARGE SCALE GENOMIC DNA]</scope>
    <source>
        <strain evidence="3 4">YU 961-1</strain>
    </source>
</reference>
<dbReference type="SUPFAM" id="SSF102405">
    <property type="entry name" value="MCP/YpsA-like"/>
    <property type="match status" value="1"/>
</dbReference>
<evidence type="ECO:0000256" key="2">
    <source>
        <dbReference type="RuleBase" id="RU363015"/>
    </source>
</evidence>
<dbReference type="RefSeq" id="WP_104476943.1">
    <property type="nucleotide sequence ID" value="NZ_CP154825.1"/>
</dbReference>
<dbReference type="GO" id="GO:0102682">
    <property type="term" value="F:cytokinin riboside 5'-monophosphate phosphoribohydrolase activity"/>
    <property type="evidence" value="ECO:0007669"/>
    <property type="project" value="RHEA"/>
</dbReference>
<organism evidence="3 4">
    <name type="scientific">Actinokineospora auranticolor</name>
    <dbReference type="NCBI Taxonomy" id="155976"/>
    <lineage>
        <taxon>Bacteria</taxon>
        <taxon>Bacillati</taxon>
        <taxon>Actinomycetota</taxon>
        <taxon>Actinomycetes</taxon>
        <taxon>Pseudonocardiales</taxon>
        <taxon>Pseudonocardiaceae</taxon>
        <taxon>Actinokineospora</taxon>
    </lineage>
</organism>
<dbReference type="AlphaFoldDB" id="A0A2S6GY42"/>
<dbReference type="NCBIfam" id="TIGR00730">
    <property type="entry name" value="Rossman fold protein, TIGR00730 family"/>
    <property type="match status" value="1"/>
</dbReference>
<keyword evidence="2" id="KW-0378">Hydrolase</keyword>
<proteinExistence type="inferred from homology"/>
<evidence type="ECO:0000256" key="1">
    <source>
        <dbReference type="ARBA" id="ARBA00006763"/>
    </source>
</evidence>
<dbReference type="InterPro" id="IPR005269">
    <property type="entry name" value="LOG"/>
</dbReference>
<comment type="catalytic activity">
    <reaction evidence="2">
        <text>9-ribosyl-trans-zeatin 5'-phosphate + H2O = trans-zeatin + D-ribose 5-phosphate</text>
        <dbReference type="Rhea" id="RHEA:48564"/>
        <dbReference type="ChEBI" id="CHEBI:15377"/>
        <dbReference type="ChEBI" id="CHEBI:16522"/>
        <dbReference type="ChEBI" id="CHEBI:78346"/>
        <dbReference type="ChEBI" id="CHEBI:87947"/>
        <dbReference type="EC" id="3.2.2.n1"/>
    </reaction>
</comment>
<accession>A0A2S6GY42</accession>
<dbReference type="Gene3D" id="3.40.50.450">
    <property type="match status" value="1"/>
</dbReference>
<protein>
    <recommendedName>
        <fullName evidence="2">Cytokinin riboside 5'-monophosphate phosphoribohydrolase</fullName>
        <ecNumber evidence="2">3.2.2.n1</ecNumber>
    </recommendedName>
</protein>
<dbReference type="GO" id="GO:0005829">
    <property type="term" value="C:cytosol"/>
    <property type="evidence" value="ECO:0007669"/>
    <property type="project" value="TreeGrafter"/>
</dbReference>
<dbReference type="InterPro" id="IPR031100">
    <property type="entry name" value="LOG_fam"/>
</dbReference>
<comment type="similarity">
    <text evidence="1 2">Belongs to the LOG family.</text>
</comment>
<comment type="caution">
    <text evidence="3">The sequence shown here is derived from an EMBL/GenBank/DDBJ whole genome shotgun (WGS) entry which is preliminary data.</text>
</comment>
<keyword evidence="4" id="KW-1185">Reference proteome</keyword>
<dbReference type="PANTHER" id="PTHR31223:SF70">
    <property type="entry name" value="LOG FAMILY PROTEIN YJL055W"/>
    <property type="match status" value="1"/>
</dbReference>
<dbReference type="PANTHER" id="PTHR31223">
    <property type="entry name" value="LOG FAMILY PROTEIN YJL055W"/>
    <property type="match status" value="1"/>
</dbReference>
<dbReference type="EC" id="3.2.2.n1" evidence="2"/>
<comment type="catalytic activity">
    <reaction evidence="2">
        <text>N(6)-(dimethylallyl)adenosine 5'-phosphate + H2O = N(6)-dimethylallyladenine + D-ribose 5-phosphate</text>
        <dbReference type="Rhea" id="RHEA:48560"/>
        <dbReference type="ChEBI" id="CHEBI:15377"/>
        <dbReference type="ChEBI" id="CHEBI:17660"/>
        <dbReference type="ChEBI" id="CHEBI:57526"/>
        <dbReference type="ChEBI" id="CHEBI:78346"/>
        <dbReference type="EC" id="3.2.2.n1"/>
    </reaction>
</comment>
<sequence length="179" mass="19186">MSFAVAVYCASHNTVPRSYVDLADEVGAGLAARGWSLVWGGSAASMMGAVSRSARRGGVSTVGVIPRGLMGLEQADPDADELIVVDTMRERKREMDERANAFLAMPGGLGTAEELFEVWTSRYLGMHSKPVVLLDPDDHYAGMLDWVRELHSRGFVSDVGLGALVVTRTVEEALDACAV</sequence>
<dbReference type="OrthoDB" id="9801098at2"/>
<keyword evidence="2" id="KW-0203">Cytokinin biosynthesis</keyword>
<dbReference type="Pfam" id="PF03641">
    <property type="entry name" value="Lysine_decarbox"/>
    <property type="match status" value="1"/>
</dbReference>
<dbReference type="GO" id="GO:0009691">
    <property type="term" value="P:cytokinin biosynthetic process"/>
    <property type="evidence" value="ECO:0007669"/>
    <property type="project" value="UniProtKB-UniRule"/>
</dbReference>
<evidence type="ECO:0000313" key="3">
    <source>
        <dbReference type="EMBL" id="PPK70162.1"/>
    </source>
</evidence>
<name>A0A2S6GY42_9PSEU</name>
<gene>
    <name evidence="3" type="ORF">CLV40_10272</name>
</gene>
<dbReference type="EMBL" id="PTIX01000002">
    <property type="protein sequence ID" value="PPK70162.1"/>
    <property type="molecule type" value="Genomic_DNA"/>
</dbReference>
<dbReference type="Proteomes" id="UP000239203">
    <property type="component" value="Unassembled WGS sequence"/>
</dbReference>
<evidence type="ECO:0000313" key="4">
    <source>
        <dbReference type="Proteomes" id="UP000239203"/>
    </source>
</evidence>